<dbReference type="RefSeq" id="WP_238469003.1">
    <property type="nucleotide sequence ID" value="NZ_JAKLJA010000091.1"/>
</dbReference>
<accession>A0A9X1UPV9</accession>
<sequence>MLDYQLLKNHAGILFVGDYHSLTELHEVDHDVNDRSPLLRQDDGPFLGLAYDVRKAYEQQREILQPLKASKK</sequence>
<dbReference type="EMBL" id="JAKLJA010000091">
    <property type="protein sequence ID" value="MCG5079036.1"/>
    <property type="molecule type" value="Genomic_DNA"/>
</dbReference>
<evidence type="ECO:0000313" key="2">
    <source>
        <dbReference type="Proteomes" id="UP001139308"/>
    </source>
</evidence>
<name>A0A9X1UPV9_9BURK</name>
<organism evidence="1 2">
    <name type="scientific">Paraburkholderia tagetis</name>
    <dbReference type="NCBI Taxonomy" id="2913261"/>
    <lineage>
        <taxon>Bacteria</taxon>
        <taxon>Pseudomonadati</taxon>
        <taxon>Pseudomonadota</taxon>
        <taxon>Betaproteobacteria</taxon>
        <taxon>Burkholderiales</taxon>
        <taxon>Burkholderiaceae</taxon>
        <taxon>Paraburkholderia</taxon>
    </lineage>
</organism>
<reference evidence="1" key="1">
    <citation type="submission" date="2022-01" db="EMBL/GenBank/DDBJ databases">
        <title>Genome sequence and assembly of Parabukholderia sp. RG36.</title>
        <authorList>
            <person name="Chhetri G."/>
        </authorList>
    </citation>
    <scope>NUCLEOTIDE SEQUENCE</scope>
    <source>
        <strain evidence="1">RG36</strain>
    </source>
</reference>
<keyword evidence="2" id="KW-1185">Reference proteome</keyword>
<evidence type="ECO:0000313" key="1">
    <source>
        <dbReference type="EMBL" id="MCG5079036.1"/>
    </source>
</evidence>
<protein>
    <submittedName>
        <fullName evidence="1">Uncharacterized protein</fullName>
    </submittedName>
</protein>
<proteinExistence type="predicted"/>
<comment type="caution">
    <text evidence="1">The sequence shown here is derived from an EMBL/GenBank/DDBJ whole genome shotgun (WGS) entry which is preliminary data.</text>
</comment>
<dbReference type="InterPro" id="IPR054199">
    <property type="entry name" value="DUF6904"/>
</dbReference>
<gene>
    <name evidence="1" type="ORF">L5014_37995</name>
</gene>
<dbReference type="Pfam" id="PF21845">
    <property type="entry name" value="DUF6904"/>
    <property type="match status" value="1"/>
</dbReference>
<dbReference type="Proteomes" id="UP001139308">
    <property type="component" value="Unassembled WGS sequence"/>
</dbReference>
<dbReference type="AlphaFoldDB" id="A0A9X1UPV9"/>